<dbReference type="OrthoDB" id="509124at2759"/>
<comment type="caution">
    <text evidence="2">The sequence shown here is derived from an EMBL/GenBank/DDBJ whole genome shotgun (WGS) entry which is preliminary data.</text>
</comment>
<evidence type="ECO:0000256" key="1">
    <source>
        <dbReference type="SAM" id="MobiDB-lite"/>
    </source>
</evidence>
<proteinExistence type="predicted"/>
<dbReference type="Proteomes" id="UP000481288">
    <property type="component" value="Unassembled WGS sequence"/>
</dbReference>
<feature type="compositionally biased region" description="Low complexity" evidence="1">
    <location>
        <begin position="97"/>
        <end position="110"/>
    </location>
</feature>
<evidence type="ECO:0000313" key="3">
    <source>
        <dbReference type="Proteomes" id="UP000481288"/>
    </source>
</evidence>
<protein>
    <recommendedName>
        <fullName evidence="4">Coenzyme Q-binding protein COQ10 START domain-containing protein</fullName>
    </recommendedName>
</protein>
<feature type="compositionally biased region" description="Basic residues" evidence="1">
    <location>
        <begin position="81"/>
        <end position="96"/>
    </location>
</feature>
<feature type="region of interest" description="Disordered" evidence="1">
    <location>
        <begin position="81"/>
        <end position="123"/>
    </location>
</feature>
<name>A0A7D8YPW6_9HELO</name>
<gene>
    <name evidence="2" type="ORF">LCER1_G002818</name>
</gene>
<reference evidence="2 3" key="1">
    <citation type="submission" date="2018-05" db="EMBL/GenBank/DDBJ databases">
        <title>Whole genome sequencing for identification of molecular markers to develop diagnostic detection tools for the regulated plant pathogen Lachnellula willkommii.</title>
        <authorList>
            <person name="Giroux E."/>
            <person name="Bilodeau G."/>
        </authorList>
    </citation>
    <scope>NUCLEOTIDE SEQUENCE [LARGE SCALE GENOMIC DNA]</scope>
    <source>
        <strain evidence="2 3">CBS 625.97</strain>
    </source>
</reference>
<sequence length="265" mass="28760">MPPRPRYPTSEEPISAAAPVTADIIAPIPVPSHGPGGTFSVIGRTRISAPPLTVLNLIRDTKSWAEWNTFCPRAVIIKNPKAKSKSKSKAQAKGRRTSTSTSTSNTSKEGSGNGDFGGGDESQGWLEIGSEAEVDVFLNGDGRVPGRKRTRAATIAITVLEHYDEEKEGVKRSGYRVAWKAMGFAEWQLRSERVIECAARDDGGTDFTCWETFSGVLGSFVKKVAGNTLCDRFGDYARDLKGFLEGVEVHIAFVKSEGHAKRRSI</sequence>
<dbReference type="EMBL" id="QGMG01000104">
    <property type="protein sequence ID" value="TVY57256.1"/>
    <property type="molecule type" value="Genomic_DNA"/>
</dbReference>
<keyword evidence="3" id="KW-1185">Reference proteome</keyword>
<feature type="compositionally biased region" description="Gly residues" evidence="1">
    <location>
        <begin position="111"/>
        <end position="121"/>
    </location>
</feature>
<dbReference type="AlphaFoldDB" id="A0A7D8YPW6"/>
<evidence type="ECO:0008006" key="4">
    <source>
        <dbReference type="Google" id="ProtNLM"/>
    </source>
</evidence>
<accession>A0A7D8YPW6</accession>
<organism evidence="2 3">
    <name type="scientific">Lachnellula cervina</name>
    <dbReference type="NCBI Taxonomy" id="1316786"/>
    <lineage>
        <taxon>Eukaryota</taxon>
        <taxon>Fungi</taxon>
        <taxon>Dikarya</taxon>
        <taxon>Ascomycota</taxon>
        <taxon>Pezizomycotina</taxon>
        <taxon>Leotiomycetes</taxon>
        <taxon>Helotiales</taxon>
        <taxon>Lachnaceae</taxon>
        <taxon>Lachnellula</taxon>
    </lineage>
</organism>
<evidence type="ECO:0000313" key="2">
    <source>
        <dbReference type="EMBL" id="TVY57256.1"/>
    </source>
</evidence>